<evidence type="ECO:0000313" key="1">
    <source>
        <dbReference type="EMBL" id="OXA49398.1"/>
    </source>
</evidence>
<dbReference type="AlphaFoldDB" id="A0A226DWJ6"/>
<dbReference type="STRING" id="158441.A0A226DWJ6"/>
<evidence type="ECO:0000313" key="2">
    <source>
        <dbReference type="Proteomes" id="UP000198287"/>
    </source>
</evidence>
<dbReference type="OrthoDB" id="6611240at2759"/>
<proteinExistence type="predicted"/>
<comment type="caution">
    <text evidence="1">The sequence shown here is derived from an EMBL/GenBank/DDBJ whole genome shotgun (WGS) entry which is preliminary data.</text>
</comment>
<protein>
    <submittedName>
        <fullName evidence="1">Uncharacterized protein</fullName>
    </submittedName>
</protein>
<sequence length="132" mass="15243">MRNELMFNDLWKSAESLSHKVFVEVQDPNCVPVSKRRKTVGSKYLIDSFVCATTGSRCTEAGTIEQELRGVYYEVLDRFIQEMKRRLMDNSEILRGLSASDPLNEDFLNEEEVLNFCASFIRFNFNVDSLKA</sequence>
<organism evidence="1 2">
    <name type="scientific">Folsomia candida</name>
    <name type="common">Springtail</name>
    <dbReference type="NCBI Taxonomy" id="158441"/>
    <lineage>
        <taxon>Eukaryota</taxon>
        <taxon>Metazoa</taxon>
        <taxon>Ecdysozoa</taxon>
        <taxon>Arthropoda</taxon>
        <taxon>Hexapoda</taxon>
        <taxon>Collembola</taxon>
        <taxon>Entomobryomorpha</taxon>
        <taxon>Isotomoidea</taxon>
        <taxon>Isotomidae</taxon>
        <taxon>Proisotominae</taxon>
        <taxon>Folsomia</taxon>
    </lineage>
</organism>
<dbReference type="Proteomes" id="UP000198287">
    <property type="component" value="Unassembled WGS sequence"/>
</dbReference>
<name>A0A226DWJ6_FOLCA</name>
<dbReference type="EMBL" id="LNIX01000010">
    <property type="protein sequence ID" value="OXA49398.1"/>
    <property type="molecule type" value="Genomic_DNA"/>
</dbReference>
<accession>A0A226DWJ6</accession>
<keyword evidence="2" id="KW-1185">Reference proteome</keyword>
<gene>
    <name evidence="1" type="ORF">Fcan01_15530</name>
</gene>
<reference evidence="1 2" key="1">
    <citation type="submission" date="2015-12" db="EMBL/GenBank/DDBJ databases">
        <title>The genome of Folsomia candida.</title>
        <authorList>
            <person name="Faddeeva A."/>
            <person name="Derks M.F."/>
            <person name="Anvar Y."/>
            <person name="Smit S."/>
            <person name="Van Straalen N."/>
            <person name="Roelofs D."/>
        </authorList>
    </citation>
    <scope>NUCLEOTIDE SEQUENCE [LARGE SCALE GENOMIC DNA]</scope>
    <source>
        <strain evidence="1 2">VU population</strain>
        <tissue evidence="1">Whole body</tissue>
    </source>
</reference>